<evidence type="ECO:0000256" key="2">
    <source>
        <dbReference type="ARBA" id="ARBA00022692"/>
    </source>
</evidence>
<evidence type="ECO:0000313" key="7">
    <source>
        <dbReference type="Proteomes" id="UP001642483"/>
    </source>
</evidence>
<reference evidence="6 7" key="1">
    <citation type="submission" date="2024-02" db="EMBL/GenBank/DDBJ databases">
        <authorList>
            <person name="Daric V."/>
            <person name="Darras S."/>
        </authorList>
    </citation>
    <scope>NUCLEOTIDE SEQUENCE [LARGE SCALE GENOMIC DNA]</scope>
</reference>
<dbReference type="PANTHER" id="PTHR11662:SF399">
    <property type="entry name" value="FI19708P1-RELATED"/>
    <property type="match status" value="1"/>
</dbReference>
<dbReference type="InterPro" id="IPR050382">
    <property type="entry name" value="MFS_Na/Anion_cotransporter"/>
</dbReference>
<evidence type="ECO:0000256" key="1">
    <source>
        <dbReference type="ARBA" id="ARBA00004141"/>
    </source>
</evidence>
<evidence type="ECO:0008006" key="8">
    <source>
        <dbReference type="Google" id="ProtNLM"/>
    </source>
</evidence>
<dbReference type="InterPro" id="IPR036259">
    <property type="entry name" value="MFS_trans_sf"/>
</dbReference>
<proteinExistence type="predicted"/>
<accession>A0ABP0F162</accession>
<dbReference type="SUPFAM" id="SSF103473">
    <property type="entry name" value="MFS general substrate transporter"/>
    <property type="match status" value="1"/>
</dbReference>
<evidence type="ECO:0000313" key="6">
    <source>
        <dbReference type="EMBL" id="CAK8673449.1"/>
    </source>
</evidence>
<name>A0ABP0F162_CLALP</name>
<sequence length="120" mass="13675">MSKPLWVISQRAMEIAYHNSNKKSVHYNLHGFSCQISPWFSGILMGITNTWGNIPGLVSPLVVGAFTENNPSQHQWLYVFYIAAAIYVFGAIFYIVFASGMEQEWNRIPSEDEESNILKE</sequence>
<evidence type="ECO:0000256" key="4">
    <source>
        <dbReference type="ARBA" id="ARBA00023136"/>
    </source>
</evidence>
<evidence type="ECO:0000256" key="5">
    <source>
        <dbReference type="SAM" id="Phobius"/>
    </source>
</evidence>
<keyword evidence="2 5" id="KW-0812">Transmembrane</keyword>
<organism evidence="6 7">
    <name type="scientific">Clavelina lepadiformis</name>
    <name type="common">Light-bulb sea squirt</name>
    <name type="synonym">Ascidia lepadiformis</name>
    <dbReference type="NCBI Taxonomy" id="159417"/>
    <lineage>
        <taxon>Eukaryota</taxon>
        <taxon>Metazoa</taxon>
        <taxon>Chordata</taxon>
        <taxon>Tunicata</taxon>
        <taxon>Ascidiacea</taxon>
        <taxon>Aplousobranchia</taxon>
        <taxon>Clavelinidae</taxon>
        <taxon>Clavelina</taxon>
    </lineage>
</organism>
<comment type="caution">
    <text evidence="6">The sequence shown here is derived from an EMBL/GenBank/DDBJ whole genome shotgun (WGS) entry which is preliminary data.</text>
</comment>
<dbReference type="EMBL" id="CAWYQH010000002">
    <property type="protein sequence ID" value="CAK8673449.1"/>
    <property type="molecule type" value="Genomic_DNA"/>
</dbReference>
<comment type="subcellular location">
    <subcellularLocation>
        <location evidence="1">Membrane</location>
        <topology evidence="1">Multi-pass membrane protein</topology>
    </subcellularLocation>
</comment>
<keyword evidence="7" id="KW-1185">Reference proteome</keyword>
<dbReference type="PANTHER" id="PTHR11662">
    <property type="entry name" value="SOLUTE CARRIER FAMILY 17"/>
    <property type="match status" value="1"/>
</dbReference>
<evidence type="ECO:0000256" key="3">
    <source>
        <dbReference type="ARBA" id="ARBA00022989"/>
    </source>
</evidence>
<gene>
    <name evidence="6" type="ORF">CVLEPA_LOCUS3247</name>
</gene>
<feature type="transmembrane region" description="Helical" evidence="5">
    <location>
        <begin position="76"/>
        <end position="97"/>
    </location>
</feature>
<dbReference type="Proteomes" id="UP001642483">
    <property type="component" value="Unassembled WGS sequence"/>
</dbReference>
<keyword evidence="3 5" id="KW-1133">Transmembrane helix</keyword>
<protein>
    <recommendedName>
        <fullName evidence="8">Inorganic phosphate cotransporter</fullName>
    </recommendedName>
</protein>
<keyword evidence="4 5" id="KW-0472">Membrane</keyword>
<dbReference type="Gene3D" id="1.20.1250.20">
    <property type="entry name" value="MFS general substrate transporter like domains"/>
    <property type="match status" value="1"/>
</dbReference>